<evidence type="ECO:0000313" key="6">
    <source>
        <dbReference type="Proteomes" id="UP000286097"/>
    </source>
</evidence>
<dbReference type="Pfam" id="PF09409">
    <property type="entry name" value="PUB"/>
    <property type="match status" value="1"/>
</dbReference>
<gene>
    <name evidence="4" type="ORF">DD237_007767</name>
    <name evidence="3" type="ORF">DD238_007384</name>
</gene>
<feature type="region of interest" description="Disordered" evidence="1">
    <location>
        <begin position="191"/>
        <end position="212"/>
    </location>
</feature>
<reference evidence="5 6" key="1">
    <citation type="submission" date="2018-06" db="EMBL/GenBank/DDBJ databases">
        <title>Comparative genomics of downy mildews reveals potential adaptations to biotrophy.</title>
        <authorList>
            <person name="Fletcher K."/>
            <person name="Klosterman S.J."/>
            <person name="Derevnina L."/>
            <person name="Martin F."/>
            <person name="Koike S."/>
            <person name="Reyes Chin-Wo S."/>
            <person name="Mou B."/>
            <person name="Michelmore R."/>
        </authorList>
    </citation>
    <scope>NUCLEOTIDE SEQUENCE [LARGE SCALE GENOMIC DNA]</scope>
    <source>
        <strain evidence="4 6">R13</strain>
        <strain evidence="3 5">R14</strain>
    </source>
</reference>
<organism evidence="3 5">
    <name type="scientific">Peronospora effusa</name>
    <dbReference type="NCBI Taxonomy" id="542832"/>
    <lineage>
        <taxon>Eukaryota</taxon>
        <taxon>Sar</taxon>
        <taxon>Stramenopiles</taxon>
        <taxon>Oomycota</taxon>
        <taxon>Peronosporomycetes</taxon>
        <taxon>Peronosporales</taxon>
        <taxon>Peronosporaceae</taxon>
        <taxon>Peronospora</taxon>
    </lineage>
</organism>
<evidence type="ECO:0000256" key="1">
    <source>
        <dbReference type="SAM" id="MobiDB-lite"/>
    </source>
</evidence>
<dbReference type="InterPro" id="IPR036339">
    <property type="entry name" value="PUB-like_dom_sf"/>
</dbReference>
<protein>
    <recommendedName>
        <fullName evidence="2">PUB domain-containing protein</fullName>
    </recommendedName>
</protein>
<dbReference type="EMBL" id="QLLG01000371">
    <property type="protein sequence ID" value="RMX63725.1"/>
    <property type="molecule type" value="Genomic_DNA"/>
</dbReference>
<comment type="caution">
    <text evidence="3">The sequence shown here is derived from an EMBL/GenBank/DDBJ whole genome shotgun (WGS) entry which is preliminary data.</text>
</comment>
<sequence>MSEFRQATEHVETLEACFTQLQHSVASKCDHDTLEENLSFLLVRSRSFILNVHFKRFAGLHGDVNVMMDKFRSRCSMVDPVTKQPRFGPKMLAKVQDLLRRYDDVALRMEEDAPLRLQVEAKIYQLAEKEAAKKEEKIAQEREALKVQRAAELAREQEQQRLQQEARDQETKRQRDEQLCIEALAAAAQKKRERHEKERAEKEQKRKLVEQERERLNASIPHGKEGLEKSIAMLQKSTGSEVLFRQSLVKLLGVVSNICSVPENAAFRHIPKDNTNFHADLGQYAGGHQCLLALGFKEIEQGDEEQPRAVFVLEEPDLSEDFDAWSTWFNELKEMQSQVESKLR</sequence>
<name>A0A3M6V9R4_9STRA</name>
<feature type="compositionally biased region" description="Basic and acidic residues" evidence="1">
    <location>
        <begin position="195"/>
        <end position="212"/>
    </location>
</feature>
<dbReference type="AlphaFoldDB" id="A0A3M6V9R4"/>
<evidence type="ECO:0000313" key="3">
    <source>
        <dbReference type="EMBL" id="RMX63725.1"/>
    </source>
</evidence>
<dbReference type="SUPFAM" id="SSF143503">
    <property type="entry name" value="PUG domain-like"/>
    <property type="match status" value="1"/>
</dbReference>
<keyword evidence="5" id="KW-1185">Reference proteome</keyword>
<dbReference type="CDD" id="cd09212">
    <property type="entry name" value="PUB"/>
    <property type="match status" value="1"/>
</dbReference>
<accession>A0A3M6V9R4</accession>
<evidence type="ECO:0000313" key="5">
    <source>
        <dbReference type="Proteomes" id="UP000282087"/>
    </source>
</evidence>
<proteinExistence type="predicted"/>
<dbReference type="Proteomes" id="UP000282087">
    <property type="component" value="Unassembled WGS sequence"/>
</dbReference>
<dbReference type="VEuPathDB" id="FungiDB:DD237_007767"/>
<dbReference type="InterPro" id="IPR018997">
    <property type="entry name" value="PUB_domain"/>
</dbReference>
<dbReference type="Gene3D" id="1.20.58.2190">
    <property type="match status" value="1"/>
</dbReference>
<evidence type="ECO:0000313" key="4">
    <source>
        <dbReference type="EMBL" id="RQM13221.1"/>
    </source>
</evidence>
<dbReference type="OrthoDB" id="336240at2759"/>
<dbReference type="EMBL" id="QKXF01000274">
    <property type="protein sequence ID" value="RQM13221.1"/>
    <property type="molecule type" value="Genomic_DNA"/>
</dbReference>
<evidence type="ECO:0000259" key="2">
    <source>
        <dbReference type="Pfam" id="PF09409"/>
    </source>
</evidence>
<feature type="domain" description="PUB" evidence="2">
    <location>
        <begin position="251"/>
        <end position="318"/>
    </location>
</feature>
<dbReference type="Proteomes" id="UP000286097">
    <property type="component" value="Unassembled WGS sequence"/>
</dbReference>